<accession>A0A1I3CUK5</accession>
<protein>
    <submittedName>
        <fullName evidence="1">Uncharacterized protein</fullName>
    </submittedName>
</protein>
<dbReference type="InterPro" id="IPR055770">
    <property type="entry name" value="DUF7346"/>
</dbReference>
<dbReference type="EMBL" id="FOPZ01000030">
    <property type="protein sequence ID" value="SFH78202.1"/>
    <property type="molecule type" value="Genomic_DNA"/>
</dbReference>
<proteinExistence type="predicted"/>
<gene>
    <name evidence="1" type="ORF">SAMN04488066_13015</name>
</gene>
<name>A0A1I3CUK5_9EURY</name>
<dbReference type="Pfam" id="PF24037">
    <property type="entry name" value="DUF7346"/>
    <property type="match status" value="1"/>
</dbReference>
<evidence type="ECO:0000313" key="1">
    <source>
        <dbReference type="EMBL" id="SFH78202.1"/>
    </source>
</evidence>
<reference evidence="1 2" key="1">
    <citation type="submission" date="2016-10" db="EMBL/GenBank/DDBJ databases">
        <authorList>
            <person name="Varghese N."/>
            <person name="Submissions S."/>
        </authorList>
    </citation>
    <scope>NUCLEOTIDE SEQUENCE [LARGE SCALE GENOMIC DNA]</scope>
    <source>
        <strain evidence="1 2">CGMCC 1.6377</strain>
    </source>
</reference>
<sequence>ESDLHGRLAEFRVAELIEEADVDGRRGYVATPVAETAVRLLRGDAESTNE</sequence>
<dbReference type="AlphaFoldDB" id="A0A1I3CUK5"/>
<feature type="non-terminal residue" evidence="1">
    <location>
        <position position="1"/>
    </location>
</feature>
<organism evidence="1 2">
    <name type="scientific">Halorubrum aquaticum</name>
    <dbReference type="NCBI Taxonomy" id="387340"/>
    <lineage>
        <taxon>Archaea</taxon>
        <taxon>Methanobacteriati</taxon>
        <taxon>Methanobacteriota</taxon>
        <taxon>Stenosarchaea group</taxon>
        <taxon>Halobacteria</taxon>
        <taxon>Halobacteriales</taxon>
        <taxon>Haloferacaceae</taxon>
        <taxon>Halorubrum</taxon>
    </lineage>
</organism>
<dbReference type="Proteomes" id="UP000323537">
    <property type="component" value="Unassembled WGS sequence"/>
</dbReference>
<evidence type="ECO:0000313" key="2">
    <source>
        <dbReference type="Proteomes" id="UP000323537"/>
    </source>
</evidence>
<keyword evidence="2" id="KW-1185">Reference proteome</keyword>